<dbReference type="InterPro" id="IPR036791">
    <property type="entry name" value="Ribosomal_bL9_C_sf"/>
</dbReference>
<dbReference type="OrthoDB" id="9788336at2"/>
<dbReference type="GO" id="GO:0005840">
    <property type="term" value="C:ribosome"/>
    <property type="evidence" value="ECO:0007669"/>
    <property type="project" value="UniProtKB-KW"/>
</dbReference>
<evidence type="ECO:0000256" key="8">
    <source>
        <dbReference type="SAM" id="Coils"/>
    </source>
</evidence>
<dbReference type="InterPro" id="IPR000244">
    <property type="entry name" value="Ribosomal_bL9"/>
</dbReference>
<dbReference type="Gene3D" id="3.40.5.10">
    <property type="entry name" value="Ribosomal protein L9, N-terminal domain"/>
    <property type="match status" value="1"/>
</dbReference>
<keyword evidence="11" id="KW-1185">Reference proteome</keyword>
<dbReference type="GO" id="GO:0006412">
    <property type="term" value="P:translation"/>
    <property type="evidence" value="ECO:0007669"/>
    <property type="project" value="UniProtKB-UniRule"/>
</dbReference>
<dbReference type="HAMAP" id="MF_00503">
    <property type="entry name" value="Ribosomal_bL9"/>
    <property type="match status" value="1"/>
</dbReference>
<evidence type="ECO:0000256" key="7">
    <source>
        <dbReference type="HAMAP-Rule" id="MF_00503"/>
    </source>
</evidence>
<dbReference type="Pfam" id="PF03948">
    <property type="entry name" value="Ribosomal_L9_C"/>
    <property type="match status" value="1"/>
</dbReference>
<dbReference type="InterPro" id="IPR020069">
    <property type="entry name" value="Ribosomal_bL9_C"/>
</dbReference>
<evidence type="ECO:0000256" key="4">
    <source>
        <dbReference type="ARBA" id="ARBA00022980"/>
    </source>
</evidence>
<keyword evidence="3 7" id="KW-0694">RNA-binding</keyword>
<evidence type="ECO:0000256" key="3">
    <source>
        <dbReference type="ARBA" id="ARBA00022884"/>
    </source>
</evidence>
<dbReference type="InterPro" id="IPR020594">
    <property type="entry name" value="Ribosomal_bL9_bac/chp"/>
</dbReference>
<evidence type="ECO:0000256" key="6">
    <source>
        <dbReference type="ARBA" id="ARBA00035292"/>
    </source>
</evidence>
<dbReference type="InterPro" id="IPR020070">
    <property type="entry name" value="Ribosomal_bL9_N"/>
</dbReference>
<proteinExistence type="inferred from homology"/>
<dbReference type="SUPFAM" id="SSF55658">
    <property type="entry name" value="L9 N-domain-like"/>
    <property type="match status" value="1"/>
</dbReference>
<feature type="coiled-coil region" evidence="8">
    <location>
        <begin position="37"/>
        <end position="78"/>
    </location>
</feature>
<gene>
    <name evidence="7" type="primary">rplI</name>
    <name evidence="10" type="ORF">FEZ08_02210</name>
</gene>
<dbReference type="Proteomes" id="UP000306912">
    <property type="component" value="Unassembled WGS sequence"/>
</dbReference>
<comment type="function">
    <text evidence="7">Binds to the 23S rRNA.</text>
</comment>
<evidence type="ECO:0000313" key="11">
    <source>
        <dbReference type="Proteomes" id="UP000306912"/>
    </source>
</evidence>
<dbReference type="NCBIfam" id="TIGR00158">
    <property type="entry name" value="L9"/>
    <property type="match status" value="1"/>
</dbReference>
<feature type="domain" description="Ribosomal protein L9" evidence="9">
    <location>
        <begin position="13"/>
        <end position="40"/>
    </location>
</feature>
<comment type="similarity">
    <text evidence="1 7">Belongs to the bacterial ribosomal protein bL9 family.</text>
</comment>
<sequence>MKVIFLKDVKGKGKAGEVKNVADGYAQNFLIKGGYAVEATAANLKQLERNNDRKAQEEADLVAELKAVAKQLEKLTLQFPVKAGSGGKVFGSVSSKQIVEQLQKKHNIKIDRRKLQLDHAINTLGITEVPIGLHKDVNTSIRVQLVEE</sequence>
<accession>A0A5R8QIB0</accession>
<evidence type="ECO:0000256" key="1">
    <source>
        <dbReference type="ARBA" id="ARBA00010605"/>
    </source>
</evidence>
<name>A0A5R8QIB0_9FIRM</name>
<dbReference type="RefSeq" id="WP_138190066.1">
    <property type="nucleotide sequence ID" value="NZ_VBWP01000001.1"/>
</dbReference>
<keyword evidence="8" id="KW-0175">Coiled coil</keyword>
<dbReference type="SUPFAM" id="SSF55653">
    <property type="entry name" value="Ribosomal protein L9 C-domain"/>
    <property type="match status" value="1"/>
</dbReference>
<dbReference type="PROSITE" id="PS00651">
    <property type="entry name" value="RIBOSOMAL_L9"/>
    <property type="match status" value="1"/>
</dbReference>
<keyword evidence="4 7" id="KW-0689">Ribosomal protein</keyword>
<dbReference type="EMBL" id="VBWP01000001">
    <property type="protein sequence ID" value="TLG77456.1"/>
    <property type="molecule type" value="Genomic_DNA"/>
</dbReference>
<protein>
    <recommendedName>
        <fullName evidence="6 7">Large ribosomal subunit protein bL9</fullName>
    </recommendedName>
</protein>
<dbReference type="Pfam" id="PF01281">
    <property type="entry name" value="Ribosomal_L9_N"/>
    <property type="match status" value="1"/>
</dbReference>
<dbReference type="InParanoid" id="A0A5R8QIB0"/>
<comment type="caution">
    <text evidence="10">The sequence shown here is derived from an EMBL/GenBank/DDBJ whole genome shotgun (WGS) entry which is preliminary data.</text>
</comment>
<dbReference type="Gene3D" id="3.10.430.100">
    <property type="entry name" value="Ribosomal protein L9, C-terminal domain"/>
    <property type="match status" value="1"/>
</dbReference>
<evidence type="ECO:0000256" key="2">
    <source>
        <dbReference type="ARBA" id="ARBA00022730"/>
    </source>
</evidence>
<evidence type="ECO:0000259" key="9">
    <source>
        <dbReference type="PROSITE" id="PS00651"/>
    </source>
</evidence>
<dbReference type="InterPro" id="IPR036935">
    <property type="entry name" value="Ribosomal_bL9_N_sf"/>
</dbReference>
<reference evidence="10 11" key="1">
    <citation type="submission" date="2019-05" db="EMBL/GenBank/DDBJ databases">
        <title>Culicoidintestinum kansasii gen. nov., sp. nov. from the gastrointestinal tract of the biting midge, Culicoides sonorensis.</title>
        <authorList>
            <person name="Neupane S."/>
            <person name="Ghosh A."/>
            <person name="Gunther S."/>
            <person name="Martin K."/>
            <person name="Zurek L."/>
        </authorList>
    </citation>
    <scope>NUCLEOTIDE SEQUENCE [LARGE SCALE GENOMIC DNA]</scope>
    <source>
        <strain evidence="10 11">CS-1</strain>
    </source>
</reference>
<dbReference type="PANTHER" id="PTHR21368">
    <property type="entry name" value="50S RIBOSOMAL PROTEIN L9"/>
    <property type="match status" value="1"/>
</dbReference>
<evidence type="ECO:0000256" key="5">
    <source>
        <dbReference type="ARBA" id="ARBA00023274"/>
    </source>
</evidence>
<evidence type="ECO:0000313" key="10">
    <source>
        <dbReference type="EMBL" id="TLG77456.1"/>
    </source>
</evidence>
<dbReference type="AlphaFoldDB" id="A0A5R8QIB0"/>
<dbReference type="InterPro" id="IPR009027">
    <property type="entry name" value="Ribosomal_bL9/RNase_H1_N"/>
</dbReference>
<dbReference type="GO" id="GO:1990904">
    <property type="term" value="C:ribonucleoprotein complex"/>
    <property type="evidence" value="ECO:0007669"/>
    <property type="project" value="UniProtKB-KW"/>
</dbReference>
<keyword evidence="2 7" id="KW-0699">rRNA-binding</keyword>
<dbReference type="FunCoup" id="A0A5R8QIB0">
    <property type="interactions" value="426"/>
</dbReference>
<keyword evidence="5 7" id="KW-0687">Ribonucleoprotein</keyword>
<dbReference type="FunFam" id="3.40.5.10:FF:000002">
    <property type="entry name" value="50S ribosomal protein L9"/>
    <property type="match status" value="1"/>
</dbReference>
<dbReference type="GO" id="GO:0003735">
    <property type="term" value="F:structural constituent of ribosome"/>
    <property type="evidence" value="ECO:0007669"/>
    <property type="project" value="InterPro"/>
</dbReference>
<organism evidence="10 11">
    <name type="scientific">Culicoidibacter larvae</name>
    <dbReference type="NCBI Taxonomy" id="2579976"/>
    <lineage>
        <taxon>Bacteria</taxon>
        <taxon>Bacillati</taxon>
        <taxon>Bacillota</taxon>
        <taxon>Culicoidibacteria</taxon>
        <taxon>Culicoidibacterales</taxon>
        <taxon>Culicoidibacteraceae</taxon>
        <taxon>Culicoidibacter</taxon>
    </lineage>
</organism>
<dbReference type="GO" id="GO:0019843">
    <property type="term" value="F:rRNA binding"/>
    <property type="evidence" value="ECO:0007669"/>
    <property type="project" value="UniProtKB-UniRule"/>
</dbReference>